<dbReference type="PANTHER" id="PTHR23508:SF10">
    <property type="entry name" value="CARBOXYLIC ACID TRANSPORTER PROTEIN HOMOLOG"/>
    <property type="match status" value="1"/>
</dbReference>
<evidence type="ECO:0000313" key="9">
    <source>
        <dbReference type="Proteomes" id="UP000094236"/>
    </source>
</evidence>
<evidence type="ECO:0000256" key="3">
    <source>
        <dbReference type="ARBA" id="ARBA00022989"/>
    </source>
</evidence>
<keyword evidence="3 6" id="KW-1133">Transmembrane helix</keyword>
<evidence type="ECO:0000256" key="1">
    <source>
        <dbReference type="ARBA" id="ARBA00004141"/>
    </source>
</evidence>
<reference evidence="9" key="1">
    <citation type="submission" date="2016-05" db="EMBL/GenBank/DDBJ databases">
        <title>Comparative genomics of biotechnologically important yeasts.</title>
        <authorList>
            <consortium name="DOE Joint Genome Institute"/>
            <person name="Riley R."/>
            <person name="Haridas S."/>
            <person name="Wolfe K.H."/>
            <person name="Lopes M.R."/>
            <person name="Hittinger C.T."/>
            <person name="Goker M."/>
            <person name="Salamov A."/>
            <person name="Wisecaver J."/>
            <person name="Long T.M."/>
            <person name="Aerts A.L."/>
            <person name="Barry K."/>
            <person name="Choi C."/>
            <person name="Clum A."/>
            <person name="Coughlan A.Y."/>
            <person name="Deshpande S."/>
            <person name="Douglass A.P."/>
            <person name="Hanson S.J."/>
            <person name="Klenk H.-P."/>
            <person name="Labutti K."/>
            <person name="Lapidus A."/>
            <person name="Lindquist E."/>
            <person name="Lipzen A."/>
            <person name="Meier-Kolthoff J.P."/>
            <person name="Ohm R.A."/>
            <person name="Otillar R.P."/>
            <person name="Pangilinan J."/>
            <person name="Peng Y."/>
            <person name="Rokas A."/>
            <person name="Rosa C.A."/>
            <person name="Scheuner C."/>
            <person name="Sibirny A.A."/>
            <person name="Slot J.C."/>
            <person name="Stielow J.B."/>
            <person name="Sun H."/>
            <person name="Kurtzman C.P."/>
            <person name="Blackwell M."/>
            <person name="Grigoriev I.V."/>
            <person name="Jeffries T.W."/>
        </authorList>
    </citation>
    <scope>NUCLEOTIDE SEQUENCE [LARGE SCALE GENOMIC DNA]</scope>
    <source>
        <strain evidence="9">NRRL Y-2460</strain>
    </source>
</reference>
<dbReference type="STRING" id="669874.A0A1E4TQN6"/>
<comment type="subcellular location">
    <subcellularLocation>
        <location evidence="1">Membrane</location>
        <topology evidence="1">Multi-pass membrane protein</topology>
    </subcellularLocation>
</comment>
<gene>
    <name evidence="8" type="ORF">PACTADRAFT_50965</name>
</gene>
<dbReference type="Pfam" id="PF00083">
    <property type="entry name" value="Sugar_tr"/>
    <property type="match status" value="1"/>
</dbReference>
<dbReference type="GO" id="GO:0035879">
    <property type="term" value="P:plasma membrane lactate transport"/>
    <property type="evidence" value="ECO:0007669"/>
    <property type="project" value="EnsemblFungi"/>
</dbReference>
<feature type="compositionally biased region" description="Polar residues" evidence="5">
    <location>
        <begin position="1"/>
        <end position="37"/>
    </location>
</feature>
<evidence type="ECO:0000256" key="5">
    <source>
        <dbReference type="SAM" id="MobiDB-lite"/>
    </source>
</evidence>
<dbReference type="GO" id="GO:0005886">
    <property type="term" value="C:plasma membrane"/>
    <property type="evidence" value="ECO:0007669"/>
    <property type="project" value="EnsemblFungi"/>
</dbReference>
<sequence>MSSTQFTNNINDSSDFQTTANEQTVSSQNSEITQQHSFIDEANTKNLKEKSEETRIVADYDAPPDLSIKNIRHYFATRFTTLIDLPDTDIKTLNPIPELRKMNFIQWNYFFLGLAAWASASFDFFCTSTAGTKIAAALGVSTQKITWGLSVVLMLRSAGAVIFGVWTDNYSRKWPFIVCNLIFAGVQIGTGFVKTYHQFLAVRAVSGIAMGGVYGCAAATALEDAPPGARSFLSGFFFTGYAWGLMLAMIFYRAFEYTSKPWQALFWFSTSMPVIIILWRLCLPETKFFTELIKAKKEHQAQLIKQGKYNGKNFKDKLISFEQKFRIHWLRFIYCILLLAGFNYLTHGSQDLLTTMVRSQLGFSENAITVIVSIYSLGGVVGSIFVGQMMELTGRRLAIIICAIIAGALVYPTYMLKTEASIMASGFFLNFVVMGAWGVIPQHLNELCPADARALLSGLSYQLGNLAASASATIETEISNSFPLEYNSAGKITKYNYGKVMTVFTGAVSIYLLCITFVGPEFFHRDLRSTEMIELEQFMKSEDLEETTTSGLAATLTNGTDQDPNIDIEKNNSSPYNTKKNSKNIFKKFFQK</sequence>
<dbReference type="OrthoDB" id="5296287at2759"/>
<dbReference type="GO" id="GO:0097079">
    <property type="term" value="F:selenite:proton symporter activity"/>
    <property type="evidence" value="ECO:0007669"/>
    <property type="project" value="EnsemblFungi"/>
</dbReference>
<dbReference type="GO" id="GO:0097080">
    <property type="term" value="P:plasma membrane selenite transport"/>
    <property type="evidence" value="ECO:0007669"/>
    <property type="project" value="EnsemblFungi"/>
</dbReference>
<feature type="region of interest" description="Disordered" evidence="5">
    <location>
        <begin position="555"/>
        <end position="582"/>
    </location>
</feature>
<dbReference type="AlphaFoldDB" id="A0A1E4TQN6"/>
<dbReference type="CDD" id="cd17316">
    <property type="entry name" value="MFS_SV2_like"/>
    <property type="match status" value="1"/>
</dbReference>
<dbReference type="EMBL" id="KV454016">
    <property type="protein sequence ID" value="ODV94076.1"/>
    <property type="molecule type" value="Genomic_DNA"/>
</dbReference>
<feature type="transmembrane region" description="Helical" evidence="6">
    <location>
        <begin position="232"/>
        <end position="252"/>
    </location>
</feature>
<protein>
    <recommendedName>
        <fullName evidence="7">Major facilitator superfamily (MFS) profile domain-containing protein</fullName>
    </recommendedName>
</protein>
<feature type="transmembrane region" description="Helical" evidence="6">
    <location>
        <begin position="107"/>
        <end position="125"/>
    </location>
</feature>
<dbReference type="GO" id="GO:0006849">
    <property type="term" value="P:plasma membrane pyruvate transport"/>
    <property type="evidence" value="ECO:0007669"/>
    <property type="project" value="EnsemblFungi"/>
</dbReference>
<keyword evidence="4 6" id="KW-0472">Membrane</keyword>
<feature type="transmembrane region" description="Helical" evidence="6">
    <location>
        <begin position="366"/>
        <end position="385"/>
    </location>
</feature>
<feature type="transmembrane region" description="Helical" evidence="6">
    <location>
        <begin position="174"/>
        <end position="193"/>
    </location>
</feature>
<dbReference type="Gene3D" id="1.20.1250.20">
    <property type="entry name" value="MFS general substrate transporter like domains"/>
    <property type="match status" value="2"/>
</dbReference>
<evidence type="ECO:0000256" key="2">
    <source>
        <dbReference type="ARBA" id="ARBA00022692"/>
    </source>
</evidence>
<feature type="region of interest" description="Disordered" evidence="5">
    <location>
        <begin position="1"/>
        <end position="44"/>
    </location>
</feature>
<evidence type="ECO:0000256" key="4">
    <source>
        <dbReference type="ARBA" id="ARBA00023136"/>
    </source>
</evidence>
<feature type="transmembrane region" description="Helical" evidence="6">
    <location>
        <begin position="397"/>
        <end position="414"/>
    </location>
</feature>
<dbReference type="InterPro" id="IPR036259">
    <property type="entry name" value="MFS_trans_sf"/>
</dbReference>
<keyword evidence="2 6" id="KW-0812">Transmembrane</keyword>
<dbReference type="InterPro" id="IPR005828">
    <property type="entry name" value="MFS_sugar_transport-like"/>
</dbReference>
<proteinExistence type="predicted"/>
<feature type="transmembrane region" description="Helical" evidence="6">
    <location>
        <begin position="199"/>
        <end position="220"/>
    </location>
</feature>
<dbReference type="GO" id="GO:0015355">
    <property type="term" value="F:secondary active monocarboxylate transmembrane transporter activity"/>
    <property type="evidence" value="ECO:0007669"/>
    <property type="project" value="TreeGrafter"/>
</dbReference>
<feature type="transmembrane region" description="Helical" evidence="6">
    <location>
        <begin position="329"/>
        <end position="346"/>
    </location>
</feature>
<organism evidence="8 9">
    <name type="scientific">Pachysolen tannophilus NRRL Y-2460</name>
    <dbReference type="NCBI Taxonomy" id="669874"/>
    <lineage>
        <taxon>Eukaryota</taxon>
        <taxon>Fungi</taxon>
        <taxon>Dikarya</taxon>
        <taxon>Ascomycota</taxon>
        <taxon>Saccharomycotina</taxon>
        <taxon>Pichiomycetes</taxon>
        <taxon>Pachysolenaceae</taxon>
        <taxon>Pachysolen</taxon>
    </lineage>
</organism>
<dbReference type="SUPFAM" id="SSF103473">
    <property type="entry name" value="MFS general substrate transporter"/>
    <property type="match status" value="1"/>
</dbReference>
<feature type="transmembrane region" description="Helical" evidence="6">
    <location>
        <begin position="145"/>
        <end position="167"/>
    </location>
</feature>
<feature type="transmembrane region" description="Helical" evidence="6">
    <location>
        <begin position="500"/>
        <end position="519"/>
    </location>
</feature>
<keyword evidence="9" id="KW-1185">Reference proteome</keyword>
<accession>A0A1E4TQN6</accession>
<dbReference type="PANTHER" id="PTHR23508">
    <property type="entry name" value="CARBOXYLIC ACID TRANSPORTER PROTEIN HOMOLOG"/>
    <property type="match status" value="1"/>
</dbReference>
<evidence type="ECO:0000259" key="7">
    <source>
        <dbReference type="PROSITE" id="PS50850"/>
    </source>
</evidence>
<dbReference type="Proteomes" id="UP000094236">
    <property type="component" value="Unassembled WGS sequence"/>
</dbReference>
<feature type="transmembrane region" description="Helical" evidence="6">
    <location>
        <begin position="264"/>
        <end position="283"/>
    </location>
</feature>
<dbReference type="InterPro" id="IPR020846">
    <property type="entry name" value="MFS_dom"/>
</dbReference>
<evidence type="ECO:0000256" key="6">
    <source>
        <dbReference type="SAM" id="Phobius"/>
    </source>
</evidence>
<evidence type="ECO:0000313" key="8">
    <source>
        <dbReference type="EMBL" id="ODV94076.1"/>
    </source>
</evidence>
<feature type="domain" description="Major facilitator superfamily (MFS) profile" evidence="7">
    <location>
        <begin position="109"/>
        <end position="523"/>
    </location>
</feature>
<name>A0A1E4TQN6_PACTA</name>
<dbReference type="PROSITE" id="PS50850">
    <property type="entry name" value="MFS"/>
    <property type="match status" value="1"/>
</dbReference>
<feature type="transmembrane region" description="Helical" evidence="6">
    <location>
        <begin position="420"/>
        <end position="440"/>
    </location>
</feature>